<dbReference type="RefSeq" id="WP_155192195.1">
    <property type="nucleotide sequence ID" value="NZ_BAAAEA010000005.1"/>
</dbReference>
<organism evidence="2 3">
    <name type="scientific">Roseibium denhamense</name>
    <dbReference type="NCBI Taxonomy" id="76305"/>
    <lineage>
        <taxon>Bacteria</taxon>
        <taxon>Pseudomonadati</taxon>
        <taxon>Pseudomonadota</taxon>
        <taxon>Alphaproteobacteria</taxon>
        <taxon>Hyphomicrobiales</taxon>
        <taxon>Stappiaceae</taxon>
        <taxon>Roseibium</taxon>
    </lineage>
</organism>
<evidence type="ECO:0000313" key="2">
    <source>
        <dbReference type="EMBL" id="SMP36808.1"/>
    </source>
</evidence>
<reference evidence="2 3" key="1">
    <citation type="submission" date="2017-05" db="EMBL/GenBank/DDBJ databases">
        <authorList>
            <person name="Varghese N."/>
            <person name="Submissions S."/>
        </authorList>
    </citation>
    <scope>NUCLEOTIDE SEQUENCE [LARGE SCALE GENOMIC DNA]</scope>
    <source>
        <strain evidence="2 3">DSM 15949</strain>
    </source>
</reference>
<accession>A0ABY1PLI7</accession>
<feature type="region of interest" description="Disordered" evidence="1">
    <location>
        <begin position="1"/>
        <end position="20"/>
    </location>
</feature>
<gene>
    <name evidence="2" type="ORF">SAMN06265374_4333</name>
</gene>
<sequence>MHMSHPDPARDATNSASEEALVFRSEPKSRFYPVKGKNVSIEKIVEGMLLSEIEIVPIPEYGVHL</sequence>
<evidence type="ECO:0000313" key="3">
    <source>
        <dbReference type="Proteomes" id="UP001157914"/>
    </source>
</evidence>
<comment type="caution">
    <text evidence="2">The sequence shown here is derived from an EMBL/GenBank/DDBJ whole genome shotgun (WGS) entry which is preliminary data.</text>
</comment>
<dbReference type="EMBL" id="FXTT01000007">
    <property type="protein sequence ID" value="SMP36808.1"/>
    <property type="molecule type" value="Genomic_DNA"/>
</dbReference>
<evidence type="ECO:0000256" key="1">
    <source>
        <dbReference type="SAM" id="MobiDB-lite"/>
    </source>
</evidence>
<protein>
    <submittedName>
        <fullName evidence="2">Uncharacterized protein</fullName>
    </submittedName>
</protein>
<keyword evidence="3" id="KW-1185">Reference proteome</keyword>
<dbReference type="Proteomes" id="UP001157914">
    <property type="component" value="Unassembled WGS sequence"/>
</dbReference>
<name>A0ABY1PLI7_9HYPH</name>
<feature type="compositionally biased region" description="Basic and acidic residues" evidence="1">
    <location>
        <begin position="1"/>
        <end position="10"/>
    </location>
</feature>
<proteinExistence type="predicted"/>